<evidence type="ECO:0000313" key="10">
    <source>
        <dbReference type="Proteomes" id="UP000050502"/>
    </source>
</evidence>
<sequence length="688" mass="75148">MSDTTSLSLNRRLILVVVLVGAFALAAFALEWWVTWQHQRHIARIEQESLMLARLSTLETDLLEQTSAQYAYLLTRDPSAHAVAQQQTARIEAALDDLLADTSSERRIADVMDNFRTANSLYASLAAMVQSGQSPDNATVIRFVDTSKSTIAALRAAVEAQARTLETLRTAETSLATWLRLAFVLQILFLVSLVWGMWRMAAWVAHDMRLLQEAAQHVEKTLDPLTEVVRAFAEGDIDVAVEPSPPLTLPTPKSVEFARVQRVFAQTVAHVDEMQQALGKGLEHLRALIANVAVQGAHLAQAGQELQSAAEQTGYATQQIAETMHQLSQGTVQQASDAATVAHAIDQIARAADGVAQGASEQVAAMQRTNEITEKITNGMDSLETLARQASTTSAELNEAATEGRERLDAMQAFLERMHSQIEETAQAVARMDEQSEAIGFIVRTIDEIADKTDILALNAAVEAARAGEQGRGFTVIAEQIRKLSEDAKRSTADITSMIRDVQHDMSATGQAVRAVGQAIREGLAQIEQTEAQFQRVFAAARATDDVSQVLYKTVSEVRRQVESVAESVQTVVSITEENSAATQQMAASIHEIRQAVESLASISEETSAGVQQVSASTEELSAQVEEMMASAQQLADMANTLRRLVKHYINDVEADQPKEASNEMLFKKSKSAHTHRQPVHKGDSHER</sequence>
<protein>
    <submittedName>
        <fullName evidence="7">Methyl-accepting chemotaxis protein</fullName>
    </submittedName>
</protein>
<keyword evidence="5" id="KW-1133">Transmembrane helix</keyword>
<keyword evidence="5" id="KW-0812">Transmembrane</keyword>
<feature type="transmembrane region" description="Helical" evidence="5">
    <location>
        <begin position="12"/>
        <end position="34"/>
    </location>
</feature>
<evidence type="ECO:0000313" key="9">
    <source>
        <dbReference type="Proteomes" id="UP000037784"/>
    </source>
</evidence>
<dbReference type="RefSeq" id="WP_054492831.1">
    <property type="nucleotide sequence ID" value="NZ_BBZA01000097.1"/>
</dbReference>
<dbReference type="AlphaFoldDB" id="A0A0M8K9D0"/>
<name>A0A0M8K9D0_9CHLR</name>
<comment type="caution">
    <text evidence="7">The sequence shown here is derived from an EMBL/GenBank/DDBJ whole genome shotgun (WGS) entry which is preliminary data.</text>
</comment>
<evidence type="ECO:0000256" key="5">
    <source>
        <dbReference type="SAM" id="Phobius"/>
    </source>
</evidence>
<dbReference type="EMBL" id="LGKN01000004">
    <property type="protein sequence ID" value="KPL88216.1"/>
    <property type="molecule type" value="Genomic_DNA"/>
</dbReference>
<feature type="region of interest" description="Disordered" evidence="4">
    <location>
        <begin position="657"/>
        <end position="688"/>
    </location>
</feature>
<dbReference type="Pfam" id="PF00015">
    <property type="entry name" value="MCPsignal"/>
    <property type="match status" value="1"/>
</dbReference>
<dbReference type="EMBL" id="BBZA01000097">
    <property type="protein sequence ID" value="GAP62956.1"/>
    <property type="molecule type" value="Genomic_DNA"/>
</dbReference>
<evidence type="ECO:0000256" key="1">
    <source>
        <dbReference type="ARBA" id="ARBA00023224"/>
    </source>
</evidence>
<dbReference type="InParanoid" id="A0A0M8K9D0"/>
<evidence type="ECO:0000256" key="4">
    <source>
        <dbReference type="SAM" id="MobiDB-lite"/>
    </source>
</evidence>
<dbReference type="Gene3D" id="1.10.287.950">
    <property type="entry name" value="Methyl-accepting chemotaxis protein"/>
    <property type="match status" value="1"/>
</dbReference>
<dbReference type="GO" id="GO:0016020">
    <property type="term" value="C:membrane"/>
    <property type="evidence" value="ECO:0007669"/>
    <property type="project" value="InterPro"/>
</dbReference>
<evidence type="ECO:0000259" key="6">
    <source>
        <dbReference type="PROSITE" id="PS50111"/>
    </source>
</evidence>
<dbReference type="SMART" id="SM00283">
    <property type="entry name" value="MA"/>
    <property type="match status" value="1"/>
</dbReference>
<dbReference type="InterPro" id="IPR004089">
    <property type="entry name" value="MCPsignal_dom"/>
</dbReference>
<organism evidence="7 9">
    <name type="scientific">Ardenticatena maritima</name>
    <dbReference type="NCBI Taxonomy" id="872965"/>
    <lineage>
        <taxon>Bacteria</taxon>
        <taxon>Bacillati</taxon>
        <taxon>Chloroflexota</taxon>
        <taxon>Ardenticatenia</taxon>
        <taxon>Ardenticatenales</taxon>
        <taxon>Ardenticatenaceae</taxon>
        <taxon>Ardenticatena</taxon>
    </lineage>
</organism>
<reference evidence="9" key="3">
    <citation type="submission" date="2015-08" db="EMBL/GenBank/DDBJ databases">
        <title>Draft Genome Sequence of a Heterotrophic Facultative Anaerobic Bacterium Ardenticatena maritima Strain 110S.</title>
        <authorList>
            <person name="Kawaichi S."/>
            <person name="Yoshida T."/>
            <person name="Sako Y."/>
            <person name="Nakamura R."/>
        </authorList>
    </citation>
    <scope>NUCLEOTIDE SEQUENCE [LARGE SCALE GENOMIC DNA]</scope>
    <source>
        <strain evidence="9">110S</strain>
    </source>
</reference>
<dbReference type="PANTHER" id="PTHR32089">
    <property type="entry name" value="METHYL-ACCEPTING CHEMOTAXIS PROTEIN MCPB"/>
    <property type="match status" value="1"/>
</dbReference>
<dbReference type="STRING" id="872965.SE16_04985"/>
<evidence type="ECO:0000313" key="7">
    <source>
        <dbReference type="EMBL" id="GAP62956.1"/>
    </source>
</evidence>
<reference evidence="7 9" key="1">
    <citation type="journal article" date="2015" name="Genome Announc.">
        <title>Draft Genome Sequence of a Heterotrophic Facultative Anaerobic Thermophilic Bacterium, Ardenticatena maritima Strain 110ST.</title>
        <authorList>
            <person name="Kawaichi S."/>
            <person name="Yoshida T."/>
            <person name="Sako Y."/>
            <person name="Nakamura R."/>
        </authorList>
    </citation>
    <scope>NUCLEOTIDE SEQUENCE [LARGE SCALE GENOMIC DNA]</scope>
    <source>
        <strain evidence="7 9">110S</strain>
    </source>
</reference>
<keyword evidence="3" id="KW-0175">Coiled coil</keyword>
<dbReference type="FunCoup" id="A0A0M8K9D0">
    <property type="interactions" value="44"/>
</dbReference>
<feature type="coiled-coil region" evidence="3">
    <location>
        <begin position="383"/>
        <end position="435"/>
    </location>
</feature>
<evidence type="ECO:0000313" key="8">
    <source>
        <dbReference type="EMBL" id="KPL88216.1"/>
    </source>
</evidence>
<evidence type="ECO:0000256" key="3">
    <source>
        <dbReference type="SAM" id="Coils"/>
    </source>
</evidence>
<dbReference type="Proteomes" id="UP000037784">
    <property type="component" value="Unassembled WGS sequence"/>
</dbReference>
<accession>A0A0M8K9D0</accession>
<keyword evidence="5" id="KW-0472">Membrane</keyword>
<proteinExistence type="predicted"/>
<dbReference type="PROSITE" id="PS50111">
    <property type="entry name" value="CHEMOTAXIS_TRANSDUC_2"/>
    <property type="match status" value="1"/>
</dbReference>
<dbReference type="Proteomes" id="UP000050502">
    <property type="component" value="Unassembled WGS sequence"/>
</dbReference>
<dbReference type="PANTHER" id="PTHR32089:SF112">
    <property type="entry name" value="LYSOZYME-LIKE PROTEIN-RELATED"/>
    <property type="match status" value="1"/>
</dbReference>
<feature type="transmembrane region" description="Helical" evidence="5">
    <location>
        <begin position="178"/>
        <end position="198"/>
    </location>
</feature>
<feature type="domain" description="Methyl-accepting transducer" evidence="6">
    <location>
        <begin position="337"/>
        <end position="594"/>
    </location>
</feature>
<dbReference type="OrthoDB" id="138587at2"/>
<evidence type="ECO:0000256" key="2">
    <source>
        <dbReference type="PROSITE-ProRule" id="PRU00284"/>
    </source>
</evidence>
<keyword evidence="1 2" id="KW-0807">Transducer</keyword>
<gene>
    <name evidence="7" type="primary">mcp</name>
    <name evidence="7" type="ORF">ARMA_1379</name>
    <name evidence="8" type="ORF">SE16_04985</name>
</gene>
<dbReference type="SUPFAM" id="SSF58104">
    <property type="entry name" value="Methyl-accepting chemotaxis protein (MCP) signaling domain"/>
    <property type="match status" value="1"/>
</dbReference>
<reference evidence="8 10" key="2">
    <citation type="submission" date="2015-07" db="EMBL/GenBank/DDBJ databases">
        <title>Whole genome sequence of Ardenticatena maritima DSM 23922.</title>
        <authorList>
            <person name="Hemp J."/>
            <person name="Ward L.M."/>
            <person name="Pace L.A."/>
            <person name="Fischer W.W."/>
        </authorList>
    </citation>
    <scope>NUCLEOTIDE SEQUENCE [LARGE SCALE GENOMIC DNA]</scope>
    <source>
        <strain evidence="8 10">110S</strain>
    </source>
</reference>
<feature type="compositionally biased region" description="Basic residues" evidence="4">
    <location>
        <begin position="668"/>
        <end position="680"/>
    </location>
</feature>
<keyword evidence="9" id="KW-1185">Reference proteome</keyword>
<dbReference type="GO" id="GO:0007165">
    <property type="term" value="P:signal transduction"/>
    <property type="evidence" value="ECO:0007669"/>
    <property type="project" value="UniProtKB-KW"/>
</dbReference>